<proteinExistence type="predicted"/>
<dbReference type="Proteomes" id="UP000572051">
    <property type="component" value="Unassembled WGS sequence"/>
</dbReference>
<feature type="region of interest" description="Disordered" evidence="1">
    <location>
        <begin position="1"/>
        <end position="22"/>
    </location>
</feature>
<accession>A0A7Z0JAQ8</accession>
<keyword evidence="3" id="KW-1185">Reference proteome</keyword>
<dbReference type="EMBL" id="JACCFS010000001">
    <property type="protein sequence ID" value="NYJ34684.1"/>
    <property type="molecule type" value="Genomic_DNA"/>
</dbReference>
<name>A0A7Z0JAQ8_9ACTN</name>
<reference evidence="2 3" key="1">
    <citation type="submission" date="2020-07" db="EMBL/GenBank/DDBJ databases">
        <title>Sequencing the genomes of 1000 actinobacteria strains.</title>
        <authorList>
            <person name="Klenk H.-P."/>
        </authorList>
    </citation>
    <scope>NUCLEOTIDE SEQUENCE [LARGE SCALE GENOMIC DNA]</scope>
    <source>
        <strain evidence="2 3">DSM 44442</strain>
    </source>
</reference>
<evidence type="ECO:0000256" key="1">
    <source>
        <dbReference type="SAM" id="MobiDB-lite"/>
    </source>
</evidence>
<evidence type="ECO:0000313" key="2">
    <source>
        <dbReference type="EMBL" id="NYJ34684.1"/>
    </source>
</evidence>
<dbReference type="AlphaFoldDB" id="A0A7Z0JAQ8"/>
<evidence type="ECO:0000313" key="3">
    <source>
        <dbReference type="Proteomes" id="UP000572051"/>
    </source>
</evidence>
<dbReference type="RefSeq" id="WP_179823421.1">
    <property type="nucleotide sequence ID" value="NZ_JACCFS010000001.1"/>
</dbReference>
<sequence length="145" mass="15571">MTPTSPHPSTCPVHGPGGDPDALVGRRLDRIVTSWLVSEREPDVGPIDVWLIDDLDGSTRITAGSDWCLLVAAEAPGEGWDLGIWGRLELRESAAGTPFERHVGTRVGAVRERWDPATGRVALEVGFPTGSVHADTWKGDLRLSG</sequence>
<protein>
    <submittedName>
        <fullName evidence="2">Uncharacterized protein</fullName>
    </submittedName>
</protein>
<organism evidence="2 3">
    <name type="scientific">Nocardiopsis aegyptia</name>
    <dbReference type="NCBI Taxonomy" id="220378"/>
    <lineage>
        <taxon>Bacteria</taxon>
        <taxon>Bacillati</taxon>
        <taxon>Actinomycetota</taxon>
        <taxon>Actinomycetes</taxon>
        <taxon>Streptosporangiales</taxon>
        <taxon>Nocardiopsidaceae</taxon>
        <taxon>Nocardiopsis</taxon>
    </lineage>
</organism>
<comment type="caution">
    <text evidence="2">The sequence shown here is derived from an EMBL/GenBank/DDBJ whole genome shotgun (WGS) entry which is preliminary data.</text>
</comment>
<gene>
    <name evidence="2" type="ORF">HNR10_002565</name>
</gene>